<dbReference type="OrthoDB" id="200029at2759"/>
<dbReference type="EMBL" id="BDSP01000100">
    <property type="protein sequence ID" value="GAX15992.1"/>
    <property type="molecule type" value="Genomic_DNA"/>
</dbReference>
<dbReference type="PANTHER" id="PTHR34801:SF5">
    <property type="entry name" value="BRCT DOMAIN-CONTAINING PROTEIN"/>
    <property type="match status" value="1"/>
</dbReference>
<dbReference type="Pfam" id="PF07386">
    <property type="entry name" value="DUF1499"/>
    <property type="match status" value="1"/>
</dbReference>
<sequence length="193" mass="21100">MGNILSLPFIVPSKAHGEDFPTSAGRKGCKTVSDPSRTAVTCTGDVLLAIPNNTRLSGISATENGVSTSAVKNPSRFAAPWNYSTETDQASKAFSSLQAALLKVEPTVEIDTVDTNFRSSGYYYLHATLSSPATGTDDIEFIIRPEDRLALFRSASRTSVFVYPLTQPVTDGLRNRKRMEKIRDELGWQDLSY</sequence>
<dbReference type="InParanoid" id="A0A1Z5JQ71"/>
<gene>
    <name evidence="1" type="ORF">FisN_22Hu151</name>
</gene>
<accession>A0A1Z5JQ71</accession>
<protein>
    <submittedName>
        <fullName evidence="1">Uncharacterized protein</fullName>
    </submittedName>
</protein>
<comment type="caution">
    <text evidence="1">The sequence shown here is derived from an EMBL/GenBank/DDBJ whole genome shotgun (WGS) entry which is preliminary data.</text>
</comment>
<evidence type="ECO:0000313" key="1">
    <source>
        <dbReference type="EMBL" id="GAX15992.1"/>
    </source>
</evidence>
<keyword evidence="2" id="KW-1185">Reference proteome</keyword>
<reference evidence="1 2" key="1">
    <citation type="journal article" date="2015" name="Plant Cell">
        <title>Oil accumulation by the oleaginous diatom Fistulifera solaris as revealed by the genome and transcriptome.</title>
        <authorList>
            <person name="Tanaka T."/>
            <person name="Maeda Y."/>
            <person name="Veluchamy A."/>
            <person name="Tanaka M."/>
            <person name="Abida H."/>
            <person name="Marechal E."/>
            <person name="Bowler C."/>
            <person name="Muto M."/>
            <person name="Sunaga Y."/>
            <person name="Tanaka M."/>
            <person name="Yoshino T."/>
            <person name="Taniguchi T."/>
            <person name="Fukuda Y."/>
            <person name="Nemoto M."/>
            <person name="Matsumoto M."/>
            <person name="Wong P.S."/>
            <person name="Aburatani S."/>
            <person name="Fujibuchi W."/>
        </authorList>
    </citation>
    <scope>NUCLEOTIDE SEQUENCE [LARGE SCALE GENOMIC DNA]</scope>
    <source>
        <strain evidence="1 2">JPCC DA0580</strain>
    </source>
</reference>
<name>A0A1Z5JQ71_FISSO</name>
<dbReference type="InterPro" id="IPR010865">
    <property type="entry name" value="DUF1499"/>
</dbReference>
<dbReference type="Proteomes" id="UP000198406">
    <property type="component" value="Unassembled WGS sequence"/>
</dbReference>
<organism evidence="1 2">
    <name type="scientific">Fistulifera solaris</name>
    <name type="common">Oleaginous diatom</name>
    <dbReference type="NCBI Taxonomy" id="1519565"/>
    <lineage>
        <taxon>Eukaryota</taxon>
        <taxon>Sar</taxon>
        <taxon>Stramenopiles</taxon>
        <taxon>Ochrophyta</taxon>
        <taxon>Bacillariophyta</taxon>
        <taxon>Bacillariophyceae</taxon>
        <taxon>Bacillariophycidae</taxon>
        <taxon>Naviculales</taxon>
        <taxon>Naviculaceae</taxon>
        <taxon>Fistulifera</taxon>
    </lineage>
</organism>
<dbReference type="AlphaFoldDB" id="A0A1Z5JQ71"/>
<evidence type="ECO:0000313" key="2">
    <source>
        <dbReference type="Proteomes" id="UP000198406"/>
    </source>
</evidence>
<proteinExistence type="predicted"/>
<dbReference type="PANTHER" id="PTHR34801">
    <property type="entry name" value="EXPRESSED PROTEIN"/>
    <property type="match status" value="1"/>
</dbReference>